<keyword evidence="4" id="KW-0663">Pyridoxal phosphate</keyword>
<dbReference type="InterPro" id="IPR005814">
    <property type="entry name" value="Aminotrans_3"/>
</dbReference>
<dbReference type="Pfam" id="PF00202">
    <property type="entry name" value="Aminotran_3"/>
    <property type="match status" value="2"/>
</dbReference>
<dbReference type="GO" id="GO:0030170">
    <property type="term" value="F:pyridoxal phosphate binding"/>
    <property type="evidence" value="ECO:0007669"/>
    <property type="project" value="InterPro"/>
</dbReference>
<keyword evidence="6" id="KW-1185">Reference proteome</keyword>
<dbReference type="InterPro" id="IPR049704">
    <property type="entry name" value="Aminotrans_3_PPA_site"/>
</dbReference>
<name>A0A7I8LH56_SPIIN</name>
<evidence type="ECO:0000256" key="1">
    <source>
        <dbReference type="ARBA" id="ARBA00004173"/>
    </source>
</evidence>
<organism evidence="5 6">
    <name type="scientific">Spirodela intermedia</name>
    <name type="common">Intermediate duckweed</name>
    <dbReference type="NCBI Taxonomy" id="51605"/>
    <lineage>
        <taxon>Eukaryota</taxon>
        <taxon>Viridiplantae</taxon>
        <taxon>Streptophyta</taxon>
        <taxon>Embryophyta</taxon>
        <taxon>Tracheophyta</taxon>
        <taxon>Spermatophyta</taxon>
        <taxon>Magnoliopsida</taxon>
        <taxon>Liliopsida</taxon>
        <taxon>Araceae</taxon>
        <taxon>Lemnoideae</taxon>
        <taxon>Spirodela</taxon>
    </lineage>
</organism>
<dbReference type="PANTHER" id="PTHR42684:SF3">
    <property type="entry name" value="ADENOSYLMETHIONINE-8-AMINO-7-OXONONANOATE AMINOTRANSFERASE"/>
    <property type="match status" value="1"/>
</dbReference>
<dbReference type="InterPro" id="IPR027417">
    <property type="entry name" value="P-loop_NTPase"/>
</dbReference>
<dbReference type="InterPro" id="IPR015422">
    <property type="entry name" value="PyrdxlP-dep_Trfase_small"/>
</dbReference>
<accession>A0A7I8LH56</accession>
<gene>
    <name evidence="5" type="ORF">SI8410_16020045</name>
</gene>
<dbReference type="InterPro" id="IPR015424">
    <property type="entry name" value="PyrdxlP-dep_Trfase"/>
</dbReference>
<dbReference type="Gene3D" id="3.40.640.10">
    <property type="entry name" value="Type I PLP-dependent aspartate aminotransferase-like (Major domain)"/>
    <property type="match status" value="1"/>
</dbReference>
<dbReference type="Gene3D" id="3.40.50.300">
    <property type="entry name" value="P-loop containing nucleotide triphosphate hydrolases"/>
    <property type="match status" value="1"/>
</dbReference>
<dbReference type="GO" id="GO:0004015">
    <property type="term" value="F:adenosylmethionine-8-amino-7-oxononanoate transaminase activity"/>
    <property type="evidence" value="ECO:0007669"/>
    <property type="project" value="TreeGrafter"/>
</dbReference>
<dbReference type="PROSITE" id="PS00600">
    <property type="entry name" value="AA_TRANSFER_CLASS_3"/>
    <property type="match status" value="1"/>
</dbReference>
<keyword evidence="2" id="KW-0032">Aminotransferase</keyword>
<dbReference type="AlphaFoldDB" id="A0A7I8LH56"/>
<sequence length="863" mass="94554">MLVNSSICGRRSSFLCSLVLRRPFSMSSAPSSHGLEVDLSHPTYMIWGANTGVGKTLVSAGLAASVLCESQSSAPPAPSQFLYVKPVQTGFPGDSDSRFVHRKVSELFLNWRSESPIGLYASNHVLKVSGAASVEMPGVERVEGERNAGLRDVCFYEERILSGVDCEGKDSELLCKTMHAWKEAISPHLAVVRENAGVEDAVLLQSLKECLASTFRGGGSGRKDNFWCVIETAGGVASPGPSGVLQCDLYRPFRLPGILVGDGRLGGISCTISSYETLKFRGYDISAIILEDHGLSNETALLSYLRNKVPVLVMPPFPRDPSDDLIRWFSECRNVFIYLQKLMHTAYLKRIGRLHDIGAKAGEVLWWPFTQHKLVPTETVTVIDSRLGENFSVHKVIDNCDFIIPQFDACASWWTQGPDATLQIELARDMGYATSRFGHVMFPENAYEPALHCAELMLGGVGKGWASRAYFSDNGSTAIEIAIKMAFRKFSLDHGIHMETAYDSMGKKMDFRVLALSGSYHGDTLGAMEAQAPSIYTSFLQQPWYSGRGLFLDPPTAYLSNGRWSISLPTALQFRMEKTDDMSFDSFDDLFSWSRESSVLAEGYSAYITEQLSQLSGGSESTHIVIHGAGGMHLIDPAFQRVLVRKCRARKIPVIFDEVFTGFWRLGRESAAELLGCMPDIACYAKLLTGGVVPLAATLATEAIFEAFSGDSKAEALLHGHSYSAHPMGCSAATKAIQWFKDPSTNPNLEGGGESLKELWDGELVRQVSSHFAVRRVVALGTLCAIELRAEGSDASYASLYASSLVRSLRGDGVYMRPLGNVIYLMCGPCTHPHVCRTQLHKVYQAIDRFAQSQPSKLSSTAL</sequence>
<evidence type="ECO:0000256" key="4">
    <source>
        <dbReference type="ARBA" id="ARBA00022898"/>
    </source>
</evidence>
<dbReference type="Proteomes" id="UP000663760">
    <property type="component" value="Chromosome 16"/>
</dbReference>
<evidence type="ECO:0000256" key="2">
    <source>
        <dbReference type="ARBA" id="ARBA00022576"/>
    </source>
</evidence>
<reference evidence="5" key="1">
    <citation type="submission" date="2020-02" db="EMBL/GenBank/DDBJ databases">
        <authorList>
            <person name="Scholz U."/>
            <person name="Mascher M."/>
            <person name="Fiebig A."/>
        </authorList>
    </citation>
    <scope>NUCLEOTIDE SEQUENCE</scope>
</reference>
<dbReference type="Gene3D" id="3.90.1150.10">
    <property type="entry name" value="Aspartate Aminotransferase, domain 1"/>
    <property type="match status" value="1"/>
</dbReference>
<dbReference type="SUPFAM" id="SSF53383">
    <property type="entry name" value="PLP-dependent transferases"/>
    <property type="match status" value="1"/>
</dbReference>
<evidence type="ECO:0000256" key="3">
    <source>
        <dbReference type="ARBA" id="ARBA00022679"/>
    </source>
</evidence>
<dbReference type="SUPFAM" id="SSF52540">
    <property type="entry name" value="P-loop containing nucleoside triphosphate hydrolases"/>
    <property type="match status" value="1"/>
</dbReference>
<evidence type="ECO:0000313" key="5">
    <source>
        <dbReference type="EMBL" id="CAA7409367.1"/>
    </source>
</evidence>
<comment type="subcellular location">
    <subcellularLocation>
        <location evidence="1">Mitochondrion</location>
    </subcellularLocation>
</comment>
<dbReference type="CDD" id="cd03109">
    <property type="entry name" value="DTBS"/>
    <property type="match status" value="1"/>
</dbReference>
<dbReference type="GO" id="GO:0004141">
    <property type="term" value="F:dethiobiotin synthase activity"/>
    <property type="evidence" value="ECO:0007669"/>
    <property type="project" value="TreeGrafter"/>
</dbReference>
<dbReference type="InterPro" id="IPR015421">
    <property type="entry name" value="PyrdxlP-dep_Trfase_major"/>
</dbReference>
<dbReference type="GO" id="GO:0005739">
    <property type="term" value="C:mitochondrion"/>
    <property type="evidence" value="ECO:0007669"/>
    <property type="project" value="UniProtKB-SubCell"/>
</dbReference>
<dbReference type="EMBL" id="LR746279">
    <property type="protein sequence ID" value="CAA7409367.1"/>
    <property type="molecule type" value="Genomic_DNA"/>
</dbReference>
<proteinExistence type="predicted"/>
<protein>
    <submittedName>
        <fullName evidence="5">Uncharacterized protein</fullName>
    </submittedName>
</protein>
<dbReference type="PANTHER" id="PTHR42684">
    <property type="entry name" value="ADENOSYLMETHIONINE-8-AMINO-7-OXONONANOATE AMINOTRANSFERASE"/>
    <property type="match status" value="1"/>
</dbReference>
<dbReference type="GO" id="GO:0009102">
    <property type="term" value="P:biotin biosynthetic process"/>
    <property type="evidence" value="ECO:0007669"/>
    <property type="project" value="TreeGrafter"/>
</dbReference>
<keyword evidence="3" id="KW-0808">Transferase</keyword>
<dbReference type="OrthoDB" id="425114at2759"/>
<evidence type="ECO:0000313" key="6">
    <source>
        <dbReference type="Proteomes" id="UP000663760"/>
    </source>
</evidence>
<dbReference type="FunFam" id="3.90.1150.10:FF:000090">
    <property type="entry name" value="Bifunctional dethiobiotin synthetase/7,8-diamino-pelargonic acid aminotransferase, mitochondrial"/>
    <property type="match status" value="1"/>
</dbReference>